<evidence type="ECO:0000313" key="2">
    <source>
        <dbReference type="Proteomes" id="UP000886523"/>
    </source>
</evidence>
<proteinExistence type="predicted"/>
<dbReference type="AlphaFoldDB" id="A0A9P6DRW9"/>
<evidence type="ECO:0000313" key="1">
    <source>
        <dbReference type="EMBL" id="KAF9508030.1"/>
    </source>
</evidence>
<reference evidence="1" key="1">
    <citation type="journal article" date="2020" name="Nat. Commun.">
        <title>Large-scale genome sequencing of mycorrhizal fungi provides insights into the early evolution of symbiotic traits.</title>
        <authorList>
            <person name="Miyauchi S."/>
            <person name="Kiss E."/>
            <person name="Kuo A."/>
            <person name="Drula E."/>
            <person name="Kohler A."/>
            <person name="Sanchez-Garcia M."/>
            <person name="Morin E."/>
            <person name="Andreopoulos B."/>
            <person name="Barry K.W."/>
            <person name="Bonito G."/>
            <person name="Buee M."/>
            <person name="Carver A."/>
            <person name="Chen C."/>
            <person name="Cichocki N."/>
            <person name="Clum A."/>
            <person name="Culley D."/>
            <person name="Crous P.W."/>
            <person name="Fauchery L."/>
            <person name="Girlanda M."/>
            <person name="Hayes R.D."/>
            <person name="Keri Z."/>
            <person name="LaButti K."/>
            <person name="Lipzen A."/>
            <person name="Lombard V."/>
            <person name="Magnuson J."/>
            <person name="Maillard F."/>
            <person name="Murat C."/>
            <person name="Nolan M."/>
            <person name="Ohm R.A."/>
            <person name="Pangilinan J."/>
            <person name="Pereira M.F."/>
            <person name="Perotto S."/>
            <person name="Peter M."/>
            <person name="Pfister S."/>
            <person name="Riley R."/>
            <person name="Sitrit Y."/>
            <person name="Stielow J.B."/>
            <person name="Szollosi G."/>
            <person name="Zifcakova L."/>
            <person name="Stursova M."/>
            <person name="Spatafora J.W."/>
            <person name="Tedersoo L."/>
            <person name="Vaario L.M."/>
            <person name="Yamada A."/>
            <person name="Yan M."/>
            <person name="Wang P."/>
            <person name="Xu J."/>
            <person name="Bruns T."/>
            <person name="Baldrian P."/>
            <person name="Vilgalys R."/>
            <person name="Dunand C."/>
            <person name="Henrissat B."/>
            <person name="Grigoriev I.V."/>
            <person name="Hibbett D."/>
            <person name="Nagy L.G."/>
            <person name="Martin F.M."/>
        </authorList>
    </citation>
    <scope>NUCLEOTIDE SEQUENCE</scope>
    <source>
        <strain evidence="1">UP504</strain>
    </source>
</reference>
<protein>
    <submittedName>
        <fullName evidence="1">Uncharacterized protein</fullName>
    </submittedName>
</protein>
<keyword evidence="2" id="KW-1185">Reference proteome</keyword>
<accession>A0A9P6DRW9</accession>
<sequence>MALHYVPTAAAQGRLSVPLSPLMTIDPNHHGALLRTLLSAYLRIAVPLLDWSCTLQAGTLDSDLVAWLKGLLDTIWFVTDLVTLVTISQDCHACGGPFSPIAQSADIIVNIHALWICPNRFPTATRVDVT</sequence>
<gene>
    <name evidence="1" type="ORF">BS47DRAFT_1488576</name>
</gene>
<organism evidence="1 2">
    <name type="scientific">Hydnum rufescens UP504</name>
    <dbReference type="NCBI Taxonomy" id="1448309"/>
    <lineage>
        <taxon>Eukaryota</taxon>
        <taxon>Fungi</taxon>
        <taxon>Dikarya</taxon>
        <taxon>Basidiomycota</taxon>
        <taxon>Agaricomycotina</taxon>
        <taxon>Agaricomycetes</taxon>
        <taxon>Cantharellales</taxon>
        <taxon>Hydnaceae</taxon>
        <taxon>Hydnum</taxon>
    </lineage>
</organism>
<name>A0A9P6DRW9_9AGAM</name>
<dbReference type="Proteomes" id="UP000886523">
    <property type="component" value="Unassembled WGS sequence"/>
</dbReference>
<dbReference type="EMBL" id="MU129067">
    <property type="protein sequence ID" value="KAF9508030.1"/>
    <property type="molecule type" value="Genomic_DNA"/>
</dbReference>
<comment type="caution">
    <text evidence="1">The sequence shown here is derived from an EMBL/GenBank/DDBJ whole genome shotgun (WGS) entry which is preliminary data.</text>
</comment>